<keyword evidence="3" id="KW-1185">Reference proteome</keyword>
<dbReference type="PANTHER" id="PTHR34512">
    <property type="entry name" value="CELL SURFACE PROTEIN"/>
    <property type="match status" value="1"/>
</dbReference>
<accession>A0A554NA07</accession>
<dbReference type="InterPro" id="IPR018391">
    <property type="entry name" value="PQQ_b-propeller_rpt"/>
</dbReference>
<organism evidence="2 3">
    <name type="scientific">Haloglomus irregulare</name>
    <dbReference type="NCBI Taxonomy" id="2234134"/>
    <lineage>
        <taxon>Archaea</taxon>
        <taxon>Methanobacteriati</taxon>
        <taxon>Methanobacteriota</taxon>
        <taxon>Stenosarchaea group</taxon>
        <taxon>Halobacteria</taxon>
        <taxon>Halobacteriales</taxon>
        <taxon>Natronomonadaceae</taxon>
        <taxon>Haloglomus</taxon>
    </lineage>
</organism>
<dbReference type="InParanoid" id="A0A554NA07"/>
<evidence type="ECO:0000313" key="3">
    <source>
        <dbReference type="Proteomes" id="UP000319894"/>
    </source>
</evidence>
<dbReference type="InterPro" id="IPR011047">
    <property type="entry name" value="Quinoprotein_ADH-like_sf"/>
</dbReference>
<sequence length="422" mass="44783">MTDRRDRSTRRTFLRLGLGASAALAGCITLADSTTESDSGPAAATAQFRGGLSRRGYRPDVTVPDSVAVDWAAPVNTGDHTAAKASFVHVPRAAVRRATGEDDAGDRLVVPGDDGRVRAFTADGETVWSAAIEAAARGIHGTPAVAGGRVYVGGYDGALYAFDLGSGERVWRRKLGDAIGSSPAYHDGTVHMAVEYYTPSGGVFGVDAATGAGRWADRRPTDHPHSTIAIDREHGRLVVGANDGVCYAWDYPELEFAWRFETGDAIKGPVATYDGAAFFGSWDRNVYRVDLADGTEDWAVETRNLVMSGPAIDPERGVCYVGSHDGNCYALDTDGGTELWRFPTGGRIVGCPTTTGDRVVFGSKDRSCYAVDARDGSPVWEQSLDGWVTSTPLVTGRGVYVTERAPQGADGPPGHAYALREA</sequence>
<protein>
    <submittedName>
        <fullName evidence="2">Cell surface protein</fullName>
    </submittedName>
</protein>
<dbReference type="EMBL" id="QMDX01000004">
    <property type="protein sequence ID" value="TSD14189.1"/>
    <property type="molecule type" value="Genomic_DNA"/>
</dbReference>
<gene>
    <name evidence="2" type="ORF">DP107_07995</name>
</gene>
<reference evidence="2 3" key="1">
    <citation type="submission" date="2018-06" db="EMBL/GenBank/DDBJ databases">
        <title>Natronomonas sp. F16-60 a new haloarchaeon isolated from a solar saltern of Isla Cristina, Huelva, Spain.</title>
        <authorList>
            <person name="Duran-Viseras A."/>
            <person name="Sanchez-Porro C."/>
            <person name="Ventosa A."/>
        </authorList>
    </citation>
    <scope>NUCLEOTIDE SEQUENCE [LARGE SCALE GENOMIC DNA]</scope>
    <source>
        <strain evidence="2 3">F16-60</strain>
    </source>
</reference>
<feature type="domain" description="Pyrrolo-quinoline quinone repeat" evidence="1">
    <location>
        <begin position="105"/>
        <end position="217"/>
    </location>
</feature>
<dbReference type="InterPro" id="IPR006311">
    <property type="entry name" value="TAT_signal"/>
</dbReference>
<dbReference type="SMART" id="SM00564">
    <property type="entry name" value="PQQ"/>
    <property type="match status" value="5"/>
</dbReference>
<dbReference type="Pfam" id="PF13360">
    <property type="entry name" value="PQQ_2"/>
    <property type="match status" value="2"/>
</dbReference>
<proteinExistence type="predicted"/>
<dbReference type="Proteomes" id="UP000319894">
    <property type="component" value="Unassembled WGS sequence"/>
</dbReference>
<evidence type="ECO:0000259" key="1">
    <source>
        <dbReference type="Pfam" id="PF13360"/>
    </source>
</evidence>
<dbReference type="PANTHER" id="PTHR34512:SF30">
    <property type="entry name" value="OUTER MEMBRANE PROTEIN ASSEMBLY FACTOR BAMB"/>
    <property type="match status" value="1"/>
</dbReference>
<dbReference type="Gene3D" id="2.130.10.10">
    <property type="entry name" value="YVTN repeat-like/Quinoprotein amine dehydrogenase"/>
    <property type="match status" value="2"/>
</dbReference>
<dbReference type="SUPFAM" id="SSF50998">
    <property type="entry name" value="Quinoprotein alcohol dehydrogenase-like"/>
    <property type="match status" value="1"/>
</dbReference>
<dbReference type="InterPro" id="IPR002372">
    <property type="entry name" value="PQQ_rpt_dom"/>
</dbReference>
<dbReference type="PROSITE" id="PS51318">
    <property type="entry name" value="TAT"/>
    <property type="match status" value="1"/>
</dbReference>
<dbReference type="RefSeq" id="WP_144261636.1">
    <property type="nucleotide sequence ID" value="NZ_QMDX01000004.1"/>
</dbReference>
<comment type="caution">
    <text evidence="2">The sequence shown here is derived from an EMBL/GenBank/DDBJ whole genome shotgun (WGS) entry which is preliminary data.</text>
</comment>
<dbReference type="Gene3D" id="2.40.10.480">
    <property type="match status" value="1"/>
</dbReference>
<dbReference type="InterPro" id="IPR015943">
    <property type="entry name" value="WD40/YVTN_repeat-like_dom_sf"/>
</dbReference>
<dbReference type="PROSITE" id="PS51257">
    <property type="entry name" value="PROKAR_LIPOPROTEIN"/>
    <property type="match status" value="1"/>
</dbReference>
<name>A0A554NA07_9EURY</name>
<dbReference type="AlphaFoldDB" id="A0A554NA07"/>
<evidence type="ECO:0000313" key="2">
    <source>
        <dbReference type="EMBL" id="TSD14189.1"/>
    </source>
</evidence>
<dbReference type="OrthoDB" id="145878at2157"/>
<feature type="domain" description="Pyrrolo-quinoline quinone repeat" evidence="1">
    <location>
        <begin position="325"/>
        <end position="403"/>
    </location>
</feature>